<evidence type="ECO:0008006" key="3">
    <source>
        <dbReference type="Google" id="ProtNLM"/>
    </source>
</evidence>
<proteinExistence type="predicted"/>
<name>A0A956LY86_UNCEI</name>
<evidence type="ECO:0000313" key="1">
    <source>
        <dbReference type="EMBL" id="MCA9727965.1"/>
    </source>
</evidence>
<organism evidence="1 2">
    <name type="scientific">Eiseniibacteriota bacterium</name>
    <dbReference type="NCBI Taxonomy" id="2212470"/>
    <lineage>
        <taxon>Bacteria</taxon>
        <taxon>Candidatus Eiseniibacteriota</taxon>
    </lineage>
</organism>
<dbReference type="AlphaFoldDB" id="A0A956LY86"/>
<sequence>MMEGRPRRRPPLWLFLLVLLAAVSIWAWRLRSGAPAGETEAHLAAGPQFEDPVRLVFETAGDSIVVVSTATGYTIVHPVHDLASTLRVKDVARNAMLLAPSRSLHEPPERFGLVPPQHRLRLVAPSGAVWSIAMGDSSAVGSEVYAQLGELGSPVVLIREFTARHYFAPDVDALRDPTALPLSSPVIDSLHVIVSGASLRARRLAADHWEAIEPAGIGLDPLPINRVLRELRGPGMTGFDANLTPADAGLDPPRARW</sequence>
<evidence type="ECO:0000313" key="2">
    <source>
        <dbReference type="Proteomes" id="UP000697710"/>
    </source>
</evidence>
<accession>A0A956LY86</accession>
<dbReference type="EMBL" id="JAGQHR010000270">
    <property type="protein sequence ID" value="MCA9727965.1"/>
    <property type="molecule type" value="Genomic_DNA"/>
</dbReference>
<gene>
    <name evidence="1" type="ORF">KC729_09805</name>
</gene>
<comment type="caution">
    <text evidence="1">The sequence shown here is derived from an EMBL/GenBank/DDBJ whole genome shotgun (WGS) entry which is preliminary data.</text>
</comment>
<reference evidence="1" key="1">
    <citation type="submission" date="2020-04" db="EMBL/GenBank/DDBJ databases">
        <authorList>
            <person name="Zhang T."/>
        </authorList>
    </citation>
    <scope>NUCLEOTIDE SEQUENCE</scope>
    <source>
        <strain evidence="1">HKST-UBA01</strain>
    </source>
</reference>
<feature type="non-terminal residue" evidence="1">
    <location>
        <position position="257"/>
    </location>
</feature>
<dbReference type="Proteomes" id="UP000697710">
    <property type="component" value="Unassembled WGS sequence"/>
</dbReference>
<reference evidence="1" key="2">
    <citation type="journal article" date="2021" name="Microbiome">
        <title>Successional dynamics and alternative stable states in a saline activated sludge microbial community over 9 years.</title>
        <authorList>
            <person name="Wang Y."/>
            <person name="Ye J."/>
            <person name="Ju F."/>
            <person name="Liu L."/>
            <person name="Boyd J.A."/>
            <person name="Deng Y."/>
            <person name="Parks D.H."/>
            <person name="Jiang X."/>
            <person name="Yin X."/>
            <person name="Woodcroft B.J."/>
            <person name="Tyson G.W."/>
            <person name="Hugenholtz P."/>
            <person name="Polz M.F."/>
            <person name="Zhang T."/>
        </authorList>
    </citation>
    <scope>NUCLEOTIDE SEQUENCE</scope>
    <source>
        <strain evidence="1">HKST-UBA01</strain>
    </source>
</reference>
<protein>
    <recommendedName>
        <fullName evidence="3">DUF4340 domain-containing protein</fullName>
    </recommendedName>
</protein>